<proteinExistence type="inferred from homology"/>
<dbReference type="GO" id="GO:0045300">
    <property type="term" value="F:stearoyl-[ACP] desaturase activity"/>
    <property type="evidence" value="ECO:0007669"/>
    <property type="project" value="InterPro"/>
</dbReference>
<evidence type="ECO:0000256" key="4">
    <source>
        <dbReference type="ARBA" id="ARBA00022723"/>
    </source>
</evidence>
<dbReference type="Pfam" id="PF03405">
    <property type="entry name" value="FA_desaturase_2"/>
    <property type="match status" value="1"/>
</dbReference>
<name>A0A420WRR8_9PROT</name>
<keyword evidence="4" id="KW-0479">Metal-binding</keyword>
<dbReference type="Proteomes" id="UP000277424">
    <property type="component" value="Unassembled WGS sequence"/>
</dbReference>
<dbReference type="AlphaFoldDB" id="A0A420WRR8"/>
<sequence length="274" mass="31329">MKHWSLDDIDWGRFEPGKIDSEIVPVVKAASMVEFNGGVYADYLCNVFHDDPAFQEAARNWAVEEVQHGEALRRWAEMADPAFDFDAAFKRFADTITLPMDIDRSVRGSLSGELVARCVVEIGTSSYYSALAESTDEPVLKEICQRIAADELRHYKLFYQHLKRYQDIEKLGVLKRLRVALGRVAESEDDELAFAYYAANDNGQGGPYDRDFCCQAYQQRALRFYRPQHVERGMAMLFKAIGLKPHGMLNRVVNRIAWWMLTRKAGRMEAARAA</sequence>
<evidence type="ECO:0000256" key="5">
    <source>
        <dbReference type="ARBA" id="ARBA00022832"/>
    </source>
</evidence>
<dbReference type="GO" id="GO:0006633">
    <property type="term" value="P:fatty acid biosynthetic process"/>
    <property type="evidence" value="ECO:0007669"/>
    <property type="project" value="UniProtKB-KW"/>
</dbReference>
<evidence type="ECO:0000256" key="1">
    <source>
        <dbReference type="ARBA" id="ARBA00001954"/>
    </source>
</evidence>
<dbReference type="GO" id="GO:0046872">
    <property type="term" value="F:metal ion binding"/>
    <property type="evidence" value="ECO:0007669"/>
    <property type="project" value="UniProtKB-KW"/>
</dbReference>
<dbReference type="Gene3D" id="1.10.620.20">
    <property type="entry name" value="Ribonucleotide Reductase, subunit A"/>
    <property type="match status" value="1"/>
</dbReference>
<evidence type="ECO:0000256" key="6">
    <source>
        <dbReference type="ARBA" id="ARBA00023002"/>
    </source>
</evidence>
<evidence type="ECO:0000313" key="10">
    <source>
        <dbReference type="EMBL" id="RKQ73723.1"/>
    </source>
</evidence>
<evidence type="ECO:0000313" key="11">
    <source>
        <dbReference type="Proteomes" id="UP000277424"/>
    </source>
</evidence>
<dbReference type="InterPro" id="IPR009078">
    <property type="entry name" value="Ferritin-like_SF"/>
</dbReference>
<comment type="caution">
    <text evidence="10">The sequence shown here is derived from an EMBL/GenBank/DDBJ whole genome shotgun (WGS) entry which is preliminary data.</text>
</comment>
<dbReference type="InterPro" id="IPR005067">
    <property type="entry name" value="Fatty_acid_desaturase-2"/>
</dbReference>
<keyword evidence="3" id="KW-0444">Lipid biosynthesis</keyword>
<dbReference type="OrthoDB" id="581372at2"/>
<evidence type="ECO:0000256" key="3">
    <source>
        <dbReference type="ARBA" id="ARBA00022516"/>
    </source>
</evidence>
<dbReference type="EMBL" id="RBIG01000001">
    <property type="protein sequence ID" value="RKQ73723.1"/>
    <property type="molecule type" value="Genomic_DNA"/>
</dbReference>
<reference evidence="10 11" key="1">
    <citation type="submission" date="2018-10" db="EMBL/GenBank/DDBJ databases">
        <title>Comparative analysis of microorganisms from saline springs in Andes Mountain Range, Colombia.</title>
        <authorList>
            <person name="Rubin E."/>
        </authorList>
    </citation>
    <scope>NUCLEOTIDE SEQUENCE [LARGE SCALE GENOMIC DNA]</scope>
    <source>
        <strain evidence="10 11">USBA 36</strain>
    </source>
</reference>
<keyword evidence="7" id="KW-0408">Iron</keyword>
<evidence type="ECO:0000256" key="9">
    <source>
        <dbReference type="ARBA" id="ARBA00023160"/>
    </source>
</evidence>
<keyword evidence="5" id="KW-0276">Fatty acid metabolism</keyword>
<dbReference type="InterPro" id="IPR012348">
    <property type="entry name" value="RNR-like"/>
</dbReference>
<gene>
    <name evidence="10" type="ORF">BCL74_1514</name>
</gene>
<dbReference type="RefSeq" id="WP_121218748.1">
    <property type="nucleotide sequence ID" value="NZ_RBIG01000001.1"/>
</dbReference>
<evidence type="ECO:0000256" key="7">
    <source>
        <dbReference type="ARBA" id="ARBA00023004"/>
    </source>
</evidence>
<evidence type="ECO:0000256" key="8">
    <source>
        <dbReference type="ARBA" id="ARBA00023098"/>
    </source>
</evidence>
<dbReference type="CDD" id="cd00657">
    <property type="entry name" value="Ferritin_like"/>
    <property type="match status" value="1"/>
</dbReference>
<keyword evidence="8" id="KW-0443">Lipid metabolism</keyword>
<dbReference type="SUPFAM" id="SSF47240">
    <property type="entry name" value="Ferritin-like"/>
    <property type="match status" value="1"/>
</dbReference>
<protein>
    <submittedName>
        <fullName evidence="10">Fatty acid desaturase</fullName>
    </submittedName>
</protein>
<accession>A0A420WRR8</accession>
<comment type="cofactor">
    <cofactor evidence="1">
        <name>Fe(2+)</name>
        <dbReference type="ChEBI" id="CHEBI:29033"/>
    </cofactor>
</comment>
<comment type="similarity">
    <text evidence="2">Belongs to the fatty acid desaturase type 2 family.</text>
</comment>
<keyword evidence="9" id="KW-0275">Fatty acid biosynthesis</keyword>
<keyword evidence="6" id="KW-0560">Oxidoreductase</keyword>
<evidence type="ECO:0000256" key="2">
    <source>
        <dbReference type="ARBA" id="ARBA00008749"/>
    </source>
</evidence>
<organism evidence="10 11">
    <name type="scientific">Oceanibaculum indicum</name>
    <dbReference type="NCBI Taxonomy" id="526216"/>
    <lineage>
        <taxon>Bacteria</taxon>
        <taxon>Pseudomonadati</taxon>
        <taxon>Pseudomonadota</taxon>
        <taxon>Alphaproteobacteria</taxon>
        <taxon>Rhodospirillales</taxon>
        <taxon>Oceanibaculaceae</taxon>
        <taxon>Oceanibaculum</taxon>
    </lineage>
</organism>